<comment type="caution">
    <text evidence="2">The sequence shown here is derived from an EMBL/GenBank/DDBJ whole genome shotgun (WGS) entry which is preliminary data.</text>
</comment>
<dbReference type="Pfam" id="PF00168">
    <property type="entry name" value="C2"/>
    <property type="match status" value="1"/>
</dbReference>
<dbReference type="SUPFAM" id="SSF49562">
    <property type="entry name" value="C2 domain (Calcium/lipid-binding domain, CaLB)"/>
    <property type="match status" value="1"/>
</dbReference>
<protein>
    <recommendedName>
        <fullName evidence="1">C2 domain-containing protein</fullName>
    </recommendedName>
</protein>
<evidence type="ECO:0000313" key="2">
    <source>
        <dbReference type="EMBL" id="CAK0798951.1"/>
    </source>
</evidence>
<sequence length="409" mass="46140">MYQKVGGCPEADGRGVDKLLSDLDNRLSFHDNRWMCLTQPERATLCLGPVARLEVTIVKARNIIPNEANGMQRFLAPPQPFVRVYLDDKEVYEGFRSSNTRNPTFHDKCEVDATAAKSIVRFHVYDKDIEDEEAKDVLKGNMTKFSVANGKSSSLRHSLGFVEICLADMPFDQEISGWLELRFPMHLQGTNRMRYQQHCESREDVLHERMIEKSKGHTSVNHSHKAAFVQTSKKAGKKQSGVSMMKSIMGRFRDQPSSSAGEGASEMSQLNAGELFVKMRLVRVAPSKYDVMYSHALQPPALSFNPVVQEDALPEFDIQELFDDAIDIKFAVIDDFVLCAASYVWYILNWHSRAVSGLITLCLLLACWRPYLINPFMYGIMAALLSIDEYPTGPEAAHDDLGAERTTDQ</sequence>
<organism evidence="2 3">
    <name type="scientific">Prorocentrum cordatum</name>
    <dbReference type="NCBI Taxonomy" id="2364126"/>
    <lineage>
        <taxon>Eukaryota</taxon>
        <taxon>Sar</taxon>
        <taxon>Alveolata</taxon>
        <taxon>Dinophyceae</taxon>
        <taxon>Prorocentrales</taxon>
        <taxon>Prorocentraceae</taxon>
        <taxon>Prorocentrum</taxon>
    </lineage>
</organism>
<reference evidence="2" key="1">
    <citation type="submission" date="2023-10" db="EMBL/GenBank/DDBJ databases">
        <authorList>
            <person name="Chen Y."/>
            <person name="Shah S."/>
            <person name="Dougan E. K."/>
            <person name="Thang M."/>
            <person name="Chan C."/>
        </authorList>
    </citation>
    <scope>NUCLEOTIDE SEQUENCE [LARGE SCALE GENOMIC DNA]</scope>
</reference>
<proteinExistence type="predicted"/>
<evidence type="ECO:0000313" key="3">
    <source>
        <dbReference type="Proteomes" id="UP001189429"/>
    </source>
</evidence>
<keyword evidence="3" id="KW-1185">Reference proteome</keyword>
<accession>A0ABN9Q0P9</accession>
<feature type="domain" description="C2" evidence="1">
    <location>
        <begin position="39"/>
        <end position="179"/>
    </location>
</feature>
<dbReference type="InterPro" id="IPR000008">
    <property type="entry name" value="C2_dom"/>
</dbReference>
<dbReference type="SMART" id="SM00239">
    <property type="entry name" value="C2"/>
    <property type="match status" value="1"/>
</dbReference>
<name>A0ABN9Q0P9_9DINO</name>
<dbReference type="Proteomes" id="UP001189429">
    <property type="component" value="Unassembled WGS sequence"/>
</dbReference>
<gene>
    <name evidence="2" type="ORF">PCOR1329_LOCUS7570</name>
</gene>
<evidence type="ECO:0000259" key="1">
    <source>
        <dbReference type="PROSITE" id="PS50004"/>
    </source>
</evidence>
<dbReference type="Gene3D" id="2.60.40.150">
    <property type="entry name" value="C2 domain"/>
    <property type="match status" value="1"/>
</dbReference>
<dbReference type="InterPro" id="IPR035892">
    <property type="entry name" value="C2_domain_sf"/>
</dbReference>
<dbReference type="CDD" id="cd00030">
    <property type="entry name" value="C2"/>
    <property type="match status" value="1"/>
</dbReference>
<dbReference type="EMBL" id="CAUYUJ010002056">
    <property type="protein sequence ID" value="CAK0798951.1"/>
    <property type="molecule type" value="Genomic_DNA"/>
</dbReference>
<dbReference type="PROSITE" id="PS50004">
    <property type="entry name" value="C2"/>
    <property type="match status" value="1"/>
</dbReference>